<accession>A0A2H6K7Y2</accession>
<dbReference type="InterPro" id="IPR035994">
    <property type="entry name" value="Nucleoside_phosphorylase_sf"/>
</dbReference>
<dbReference type="EMBL" id="BDSA01000001">
    <property type="protein sequence ID" value="GBE59112.1"/>
    <property type="molecule type" value="Genomic_DNA"/>
</dbReference>
<dbReference type="Gene3D" id="3.40.50.1580">
    <property type="entry name" value="Nucleoside phosphorylase domain"/>
    <property type="match status" value="1"/>
</dbReference>
<evidence type="ECO:0000313" key="2">
    <source>
        <dbReference type="EMBL" id="GBE59112.1"/>
    </source>
</evidence>
<dbReference type="AlphaFoldDB" id="A0A2H6K7Y2"/>
<dbReference type="GO" id="GO:0003824">
    <property type="term" value="F:catalytic activity"/>
    <property type="evidence" value="ECO:0007669"/>
    <property type="project" value="InterPro"/>
</dbReference>
<dbReference type="RefSeq" id="XP_028865355.1">
    <property type="nucleotide sequence ID" value="XM_029009522.1"/>
</dbReference>
<organism evidence="2 3">
    <name type="scientific">Babesia ovata</name>
    <dbReference type="NCBI Taxonomy" id="189622"/>
    <lineage>
        <taxon>Eukaryota</taxon>
        <taxon>Sar</taxon>
        <taxon>Alveolata</taxon>
        <taxon>Apicomplexa</taxon>
        <taxon>Aconoidasida</taxon>
        <taxon>Piroplasmida</taxon>
        <taxon>Babesiidae</taxon>
        <taxon>Babesia</taxon>
    </lineage>
</organism>
<gene>
    <name evidence="2" type="ORF">BOVATA_006050</name>
</gene>
<dbReference type="Pfam" id="PF01048">
    <property type="entry name" value="PNP_UDP_1"/>
    <property type="match status" value="1"/>
</dbReference>
<evidence type="ECO:0000313" key="3">
    <source>
        <dbReference type="Proteomes" id="UP000236319"/>
    </source>
</evidence>
<dbReference type="InterPro" id="IPR000845">
    <property type="entry name" value="Nucleoside_phosphorylase_d"/>
</dbReference>
<feature type="domain" description="Nucleoside phosphorylase" evidence="1">
    <location>
        <begin position="27"/>
        <end position="246"/>
    </location>
</feature>
<dbReference type="VEuPathDB" id="PiroplasmaDB:BOVATA_006050"/>
<dbReference type="GO" id="GO:0009116">
    <property type="term" value="P:nucleoside metabolic process"/>
    <property type="evidence" value="ECO:0007669"/>
    <property type="project" value="InterPro"/>
</dbReference>
<dbReference type="SUPFAM" id="SSF53167">
    <property type="entry name" value="Purine and uridine phosphorylases"/>
    <property type="match status" value="1"/>
</dbReference>
<evidence type="ECO:0000259" key="1">
    <source>
        <dbReference type="Pfam" id="PF01048"/>
    </source>
</evidence>
<comment type="caution">
    <text evidence="2">The sequence shown here is derived from an EMBL/GenBank/DDBJ whole genome shotgun (WGS) entry which is preliminary data.</text>
</comment>
<dbReference type="Proteomes" id="UP000236319">
    <property type="component" value="Unassembled WGS sequence"/>
</dbReference>
<sequence>MPKTKTAVCPPGIMNKIGVPLDRIHPVALVVGNPPWLDELASLATRHEFFSQYKSLRSMELEFNGQTFFALSYGYGATNLHRLLCELGLFGVKCAILITNTVSLVPGRVPRKAVCVTYASCRGEQTSTIEVDITYPAVAHPDAVRSLRQSAAKLGIATRLTRSLTRDTVYPPKVDRGHTLHDEVLQTGVDLEDREVSTFLVTCSIRSMVAGVISCNETEPDKFDESTGTVVEEEDVIEARRQTMRIAMDAAARLSVDYAFED</sequence>
<dbReference type="OrthoDB" id="364001at2759"/>
<dbReference type="GeneID" id="39872882"/>
<name>A0A2H6K7Y2_9APIC</name>
<protein>
    <submittedName>
        <fullName evidence="2">Purine nucleoside phosphorylase</fullName>
    </submittedName>
</protein>
<reference evidence="2 3" key="1">
    <citation type="journal article" date="2017" name="BMC Genomics">
        <title>Whole-genome assembly of Babesia ovata and comparative genomics between closely related pathogens.</title>
        <authorList>
            <person name="Yamagishi J."/>
            <person name="Asada M."/>
            <person name="Hakimi H."/>
            <person name="Tanaka T.Q."/>
            <person name="Sugimoto C."/>
            <person name="Kawazu S."/>
        </authorList>
    </citation>
    <scope>NUCLEOTIDE SEQUENCE [LARGE SCALE GENOMIC DNA]</scope>
    <source>
        <strain evidence="2 3">Miyake</strain>
    </source>
</reference>
<keyword evidence="3" id="KW-1185">Reference proteome</keyword>
<proteinExistence type="predicted"/>